<proteinExistence type="predicted"/>
<organism evidence="3 4">
    <name type="scientific">Stylosanthes scabra</name>
    <dbReference type="NCBI Taxonomy" id="79078"/>
    <lineage>
        <taxon>Eukaryota</taxon>
        <taxon>Viridiplantae</taxon>
        <taxon>Streptophyta</taxon>
        <taxon>Embryophyta</taxon>
        <taxon>Tracheophyta</taxon>
        <taxon>Spermatophyta</taxon>
        <taxon>Magnoliopsida</taxon>
        <taxon>eudicotyledons</taxon>
        <taxon>Gunneridae</taxon>
        <taxon>Pentapetalae</taxon>
        <taxon>rosids</taxon>
        <taxon>fabids</taxon>
        <taxon>Fabales</taxon>
        <taxon>Fabaceae</taxon>
        <taxon>Papilionoideae</taxon>
        <taxon>50 kb inversion clade</taxon>
        <taxon>dalbergioids sensu lato</taxon>
        <taxon>Dalbergieae</taxon>
        <taxon>Pterocarpus clade</taxon>
        <taxon>Stylosanthes</taxon>
    </lineage>
</organism>
<evidence type="ECO:0000313" key="4">
    <source>
        <dbReference type="Proteomes" id="UP001341840"/>
    </source>
</evidence>
<dbReference type="PANTHER" id="PTHR47074">
    <property type="entry name" value="BNAC02G40300D PROTEIN"/>
    <property type="match status" value="1"/>
</dbReference>
<dbReference type="InterPro" id="IPR052929">
    <property type="entry name" value="RNase_H-like_EbsB-rel"/>
</dbReference>
<evidence type="ECO:0000256" key="1">
    <source>
        <dbReference type="SAM" id="MobiDB-lite"/>
    </source>
</evidence>
<sequence>MQIVTNSFNVTSLGEWLSQLGKRLKQEMKHDFELGWSRIGNLIWSIWKERNRAVFEYARPQQQQSTPHTKSTKKTKSETFNEGTKSGAIVVVIKDNRGNITGRYAATIRASSALVAEAMAIRETTILIENLQLGKSIIKSDHLTLVEVLKSDSNL</sequence>
<evidence type="ECO:0000259" key="2">
    <source>
        <dbReference type="Pfam" id="PF13456"/>
    </source>
</evidence>
<dbReference type="Pfam" id="PF13456">
    <property type="entry name" value="RVT_3"/>
    <property type="match status" value="1"/>
</dbReference>
<name>A0ABU6ST46_9FABA</name>
<keyword evidence="4" id="KW-1185">Reference proteome</keyword>
<feature type="compositionally biased region" description="Low complexity" evidence="1">
    <location>
        <begin position="60"/>
        <end position="69"/>
    </location>
</feature>
<feature type="region of interest" description="Disordered" evidence="1">
    <location>
        <begin position="59"/>
        <end position="81"/>
    </location>
</feature>
<comment type="caution">
    <text evidence="3">The sequence shown here is derived from an EMBL/GenBank/DDBJ whole genome shotgun (WGS) entry which is preliminary data.</text>
</comment>
<protein>
    <recommendedName>
        <fullName evidence="2">RNase H type-1 domain-containing protein</fullName>
    </recommendedName>
</protein>
<accession>A0ABU6ST46</accession>
<dbReference type="EMBL" id="JASCZI010061719">
    <property type="protein sequence ID" value="MED6139364.1"/>
    <property type="molecule type" value="Genomic_DNA"/>
</dbReference>
<dbReference type="Proteomes" id="UP001341840">
    <property type="component" value="Unassembled WGS sequence"/>
</dbReference>
<feature type="domain" description="RNase H type-1" evidence="2">
    <location>
        <begin position="79"/>
        <end position="153"/>
    </location>
</feature>
<dbReference type="InterPro" id="IPR002156">
    <property type="entry name" value="RNaseH_domain"/>
</dbReference>
<evidence type="ECO:0000313" key="3">
    <source>
        <dbReference type="EMBL" id="MED6139364.1"/>
    </source>
</evidence>
<gene>
    <name evidence="3" type="ORF">PIB30_083139</name>
</gene>
<dbReference type="PANTHER" id="PTHR47074:SF11">
    <property type="entry name" value="REVERSE TRANSCRIPTASE-LIKE PROTEIN"/>
    <property type="match status" value="1"/>
</dbReference>
<reference evidence="3 4" key="1">
    <citation type="journal article" date="2023" name="Plants (Basel)">
        <title>Bridging the Gap: Combining Genomics and Transcriptomics Approaches to Understand Stylosanthes scabra, an Orphan Legume from the Brazilian Caatinga.</title>
        <authorList>
            <person name="Ferreira-Neto J.R.C."/>
            <person name="da Silva M.D."/>
            <person name="Binneck E."/>
            <person name="de Melo N.F."/>
            <person name="da Silva R.H."/>
            <person name="de Melo A.L.T.M."/>
            <person name="Pandolfi V."/>
            <person name="Bustamante F.O."/>
            <person name="Brasileiro-Vidal A.C."/>
            <person name="Benko-Iseppon A.M."/>
        </authorList>
    </citation>
    <scope>NUCLEOTIDE SEQUENCE [LARGE SCALE GENOMIC DNA]</scope>
    <source>
        <tissue evidence="3">Leaves</tissue>
    </source>
</reference>